<dbReference type="InterPro" id="IPR008928">
    <property type="entry name" value="6-hairpin_glycosidase_sf"/>
</dbReference>
<dbReference type="SUPFAM" id="SSF48208">
    <property type="entry name" value="Six-hairpin glycosidases"/>
    <property type="match status" value="1"/>
</dbReference>
<keyword evidence="4" id="KW-1185">Reference proteome</keyword>
<dbReference type="InterPro" id="IPR012341">
    <property type="entry name" value="6hp_glycosidase-like_sf"/>
</dbReference>
<comment type="caution">
    <text evidence="3">The sequence shown here is derived from an EMBL/GenBank/DDBJ whole genome shotgun (WGS) entry which is preliminary data.</text>
</comment>
<dbReference type="Pfam" id="PF22422">
    <property type="entry name" value="MGH1-like_GH"/>
    <property type="match status" value="1"/>
</dbReference>
<sequence length="718" mass="81346">MKTFWIYLKSKTFRIKWGIAMDYRVIKENDVFFLTDEKGNIPKSHPYGLGLYTKDTRFLSEFSLRINGEEPVLLSSDAAENYMATILLTNPPIEKEGQTVLWRESVQIERKRFIYNGVLYETIKLNNYFPKPIAFEMSVSFDVDFADMFIVRGFQTGKVGNRTGQTIDGNTLTFHYIGADNIHRATVITWDRPAVSVDDRGEVVFSFSLRHGEEQVVTFMIQPQIGGQTAQKIMIDKDDALRRLKASYHEWHQKITKVTTDYKPLQRLIDRGIADLRVLLTDLGYGPFPVAGLPWFGVPFGRDSLIAALQMLPFYPQVAKGTLITMAQYQGKKLDPWRDEQPGKIMHELRFGELANTNQIPFTPYYGTIDATPLFLVLLTEYVKWTGDYHMVRQLKSHIEAALQWIDKYGDRDGDGFVEYHQESSKGIANQGWKDSRDSIVHRNGEYAKPPIALVEVQGYVYQAKIGLADIFEKLGEPDRASLLRRQAAELKEKFDEAFWMEEVQFYAIALDGKKQQVGTITSNPGHVLFAGMLDTQRQNAVIQMLLSPNMFSGYGIRTMAEGEAGYNPMSYHNGSVWPHDNSIILLGLSKLGKSKEALTIMEGLIEAASHFEYDRLPELFCGYSRSFGKPIPYPVACSPQAWAAGTPLVFIQAMLGLFPNGLRKEIHLSPTLLDSMNVLKVENMAIGNGRLSLTVSREGKEIKVDIHENTTGYDVIV</sequence>
<accession>A0A023DC93</accession>
<dbReference type="AlphaFoldDB" id="A0A023DC93"/>
<organism evidence="3 4">
    <name type="scientific">Parageobacillus caldoxylosilyticus NBRC 107762</name>
    <dbReference type="NCBI Taxonomy" id="1220594"/>
    <lineage>
        <taxon>Bacteria</taxon>
        <taxon>Bacillati</taxon>
        <taxon>Bacillota</taxon>
        <taxon>Bacilli</taxon>
        <taxon>Bacillales</taxon>
        <taxon>Anoxybacillaceae</taxon>
        <taxon>Saccharococcus</taxon>
    </lineage>
</organism>
<dbReference type="Proteomes" id="UP000023561">
    <property type="component" value="Unassembled WGS sequence"/>
</dbReference>
<proteinExistence type="predicted"/>
<evidence type="ECO:0000313" key="3">
    <source>
        <dbReference type="EMBL" id="GAJ38915.1"/>
    </source>
</evidence>
<evidence type="ECO:0000259" key="2">
    <source>
        <dbReference type="Pfam" id="PF22422"/>
    </source>
</evidence>
<feature type="domain" description="Putative glycogen debranching enzyme N-terminal" evidence="1">
    <location>
        <begin position="26"/>
        <end position="218"/>
    </location>
</feature>
<gene>
    <name evidence="3" type="ORF">GCA01S_010_00420</name>
</gene>
<evidence type="ECO:0000313" key="4">
    <source>
        <dbReference type="Proteomes" id="UP000023561"/>
    </source>
</evidence>
<protein>
    <recommendedName>
        <fullName evidence="5">Amylo-alpha-1,6-glucosidase</fullName>
    </recommendedName>
</protein>
<name>A0A023DC93_9BACL</name>
<dbReference type="Gene3D" id="1.50.10.10">
    <property type="match status" value="1"/>
</dbReference>
<dbReference type="EMBL" id="BAWO01000010">
    <property type="protein sequence ID" value="GAJ38915.1"/>
    <property type="molecule type" value="Genomic_DNA"/>
</dbReference>
<reference evidence="3 4" key="1">
    <citation type="submission" date="2014-04" db="EMBL/GenBank/DDBJ databases">
        <title>Whole genome shotgun sequence of Geobacillus caldoxylosilyticus NBRC 107762.</title>
        <authorList>
            <person name="Hosoyama A."/>
            <person name="Hosoyama Y."/>
            <person name="Katano-Makiyama Y."/>
            <person name="Tsuchikane K."/>
            <person name="Ohji S."/>
            <person name="Ichikawa N."/>
            <person name="Yamazoe A."/>
            <person name="Fujita N."/>
        </authorList>
    </citation>
    <scope>NUCLEOTIDE SEQUENCE [LARGE SCALE GENOMIC DNA]</scope>
    <source>
        <strain evidence="3 4">NBRC 107762</strain>
    </source>
</reference>
<dbReference type="InterPro" id="IPR032856">
    <property type="entry name" value="GDE_N_bis"/>
</dbReference>
<dbReference type="Pfam" id="PF14742">
    <property type="entry name" value="GDE_N_bis"/>
    <property type="match status" value="1"/>
</dbReference>
<dbReference type="GO" id="GO:0005975">
    <property type="term" value="P:carbohydrate metabolic process"/>
    <property type="evidence" value="ECO:0007669"/>
    <property type="project" value="InterPro"/>
</dbReference>
<evidence type="ECO:0008006" key="5">
    <source>
        <dbReference type="Google" id="ProtNLM"/>
    </source>
</evidence>
<dbReference type="InterPro" id="IPR054491">
    <property type="entry name" value="MGH1-like_GH"/>
</dbReference>
<feature type="domain" description="Mannosylglycerate hydrolase MGH1-like glycoside hydrolase" evidence="2">
    <location>
        <begin position="303"/>
        <end position="611"/>
    </location>
</feature>
<evidence type="ECO:0000259" key="1">
    <source>
        <dbReference type="Pfam" id="PF14742"/>
    </source>
</evidence>